<protein>
    <submittedName>
        <fullName evidence="2">Uncharacterized protein</fullName>
    </submittedName>
</protein>
<feature type="region of interest" description="Disordered" evidence="1">
    <location>
        <begin position="221"/>
        <end position="246"/>
    </location>
</feature>
<dbReference type="EMBL" id="CP016076">
    <property type="protein sequence ID" value="APU17807.1"/>
    <property type="molecule type" value="Genomic_DNA"/>
</dbReference>
<feature type="compositionally biased region" description="Basic and acidic residues" evidence="1">
    <location>
        <begin position="102"/>
        <end position="112"/>
    </location>
</feature>
<feature type="compositionally biased region" description="Low complexity" evidence="1">
    <location>
        <begin position="115"/>
        <end position="126"/>
    </location>
</feature>
<feature type="compositionally biased region" description="Basic and acidic residues" evidence="1">
    <location>
        <begin position="235"/>
        <end position="246"/>
    </location>
</feature>
<feature type="region of interest" description="Disordered" evidence="1">
    <location>
        <begin position="1"/>
        <end position="43"/>
    </location>
</feature>
<dbReference type="KEGG" id="acad:UA74_29075"/>
<feature type="compositionally biased region" description="Low complexity" evidence="1">
    <location>
        <begin position="174"/>
        <end position="191"/>
    </location>
</feature>
<keyword evidence="3" id="KW-1185">Reference proteome</keyword>
<evidence type="ECO:0000313" key="2">
    <source>
        <dbReference type="EMBL" id="APU17807.1"/>
    </source>
</evidence>
<reference evidence="3" key="1">
    <citation type="submission" date="2016-06" db="EMBL/GenBank/DDBJ databases">
        <title>Complete genome sequence of Actinoalloteichus fjordicus DSM 46855 (=ADI127-17), type strain of the new species Actinoalloteichus fjordicus.</title>
        <authorList>
            <person name="Ruckert C."/>
            <person name="Nouioui I."/>
            <person name="Willmese J."/>
            <person name="van Wezel G."/>
            <person name="Klenk H.-P."/>
            <person name="Kalinowski J."/>
            <person name="Zotchev S.B."/>
        </authorList>
    </citation>
    <scope>NUCLEOTIDE SEQUENCE [LARGE SCALE GENOMIC DNA]</scope>
    <source>
        <strain evidence="3">ADI127-7</strain>
    </source>
</reference>
<dbReference type="Proteomes" id="UP000185511">
    <property type="component" value="Chromosome"/>
</dbReference>
<gene>
    <name evidence="2" type="ORF">UA74_29075</name>
</gene>
<feature type="region of interest" description="Disordered" evidence="1">
    <location>
        <begin position="153"/>
        <end position="195"/>
    </location>
</feature>
<evidence type="ECO:0000313" key="3">
    <source>
        <dbReference type="Proteomes" id="UP000185511"/>
    </source>
</evidence>
<name>A0AAC9LJI0_9PSEU</name>
<feature type="compositionally biased region" description="Basic residues" evidence="1">
    <location>
        <begin position="26"/>
        <end position="41"/>
    </location>
</feature>
<evidence type="ECO:0000256" key="1">
    <source>
        <dbReference type="SAM" id="MobiDB-lite"/>
    </source>
</evidence>
<proteinExistence type="predicted"/>
<sequence length="276" mass="28832">MDEVDGAGAAARSPGAVRSPADRPAGRRRNREPRRSKRAAARVRAVVDEAAAAAAAGSAVAEGPAVAAASALRRSAGAAVPMVARPDRTRAPPARALACGRTRPDDRARVPGDRPGAASSALRSAAPAPVIPERIAASEAVRLARWARGASAAVRNPGPGCAPPTPSRRRGPARRGALGAGRRVGRAGRTPSCRRDRRWNACDVRSAARCIGGGVPHRLRRPRRAMRSIGAGGNRRHDNRPAPDLLPRERAHCSARRAASIWSDTWGDCQAARLGD</sequence>
<dbReference type="AlphaFoldDB" id="A0AAC9LJI0"/>
<feature type="region of interest" description="Disordered" evidence="1">
    <location>
        <begin position="72"/>
        <end position="126"/>
    </location>
</feature>
<organism evidence="2 3">
    <name type="scientific">Actinoalloteichus fjordicus</name>
    <dbReference type="NCBI Taxonomy" id="1612552"/>
    <lineage>
        <taxon>Bacteria</taxon>
        <taxon>Bacillati</taxon>
        <taxon>Actinomycetota</taxon>
        <taxon>Actinomycetes</taxon>
        <taxon>Pseudonocardiales</taxon>
        <taxon>Pseudonocardiaceae</taxon>
        <taxon>Actinoalloteichus</taxon>
    </lineage>
</organism>
<accession>A0AAC9LJI0</accession>